<dbReference type="AlphaFoldDB" id="G4U0X9"/>
<dbReference type="EMBL" id="CAFZ01001383">
    <property type="protein sequence ID" value="CCA77222.1"/>
    <property type="molecule type" value="Genomic_DNA"/>
</dbReference>
<evidence type="ECO:0000313" key="3">
    <source>
        <dbReference type="Proteomes" id="UP000007148"/>
    </source>
</evidence>
<evidence type="ECO:0000313" key="2">
    <source>
        <dbReference type="EMBL" id="CCA77222.1"/>
    </source>
</evidence>
<name>G4U0X9_SERID</name>
<feature type="compositionally biased region" description="Polar residues" evidence="1">
    <location>
        <begin position="1"/>
        <end position="13"/>
    </location>
</feature>
<sequence length="41" mass="4422">MNHVNQGTKSHQSGDAGKSRSLHQLQIFRSNTLGSASKPCI</sequence>
<comment type="caution">
    <text evidence="2">The sequence shown here is derived from an EMBL/GenBank/DDBJ whole genome shotgun (WGS) entry which is preliminary data.</text>
</comment>
<evidence type="ECO:0000256" key="1">
    <source>
        <dbReference type="SAM" id="MobiDB-lite"/>
    </source>
</evidence>
<protein>
    <submittedName>
        <fullName evidence="2">Uncharacterized protein</fullName>
    </submittedName>
</protein>
<accession>G4U0X9</accession>
<gene>
    <name evidence="2" type="ORF">PIIN_11204</name>
</gene>
<keyword evidence="3" id="KW-1185">Reference proteome</keyword>
<organism evidence="2 3">
    <name type="scientific">Serendipita indica (strain DSM 11827)</name>
    <name type="common">Root endophyte fungus</name>
    <name type="synonym">Piriformospora indica</name>
    <dbReference type="NCBI Taxonomy" id="1109443"/>
    <lineage>
        <taxon>Eukaryota</taxon>
        <taxon>Fungi</taxon>
        <taxon>Dikarya</taxon>
        <taxon>Basidiomycota</taxon>
        <taxon>Agaricomycotina</taxon>
        <taxon>Agaricomycetes</taxon>
        <taxon>Sebacinales</taxon>
        <taxon>Serendipitaceae</taxon>
        <taxon>Serendipita</taxon>
    </lineage>
</organism>
<dbReference type="InParanoid" id="G4U0X9"/>
<dbReference type="HOGENOM" id="CLU_3279703_0_0_1"/>
<feature type="compositionally biased region" description="Polar residues" evidence="1">
    <location>
        <begin position="22"/>
        <end position="35"/>
    </location>
</feature>
<feature type="region of interest" description="Disordered" evidence="1">
    <location>
        <begin position="1"/>
        <end position="41"/>
    </location>
</feature>
<reference evidence="2 3" key="1">
    <citation type="journal article" date="2011" name="PLoS Pathog.">
        <title>Endophytic Life Strategies Decoded by Genome and Transcriptome Analyses of the Mutualistic Root Symbiont Piriformospora indica.</title>
        <authorList>
            <person name="Zuccaro A."/>
            <person name="Lahrmann U."/>
            <person name="Guldener U."/>
            <person name="Langen G."/>
            <person name="Pfiffi S."/>
            <person name="Biedenkopf D."/>
            <person name="Wong P."/>
            <person name="Samans B."/>
            <person name="Grimm C."/>
            <person name="Basiewicz M."/>
            <person name="Murat C."/>
            <person name="Martin F."/>
            <person name="Kogel K.H."/>
        </authorList>
    </citation>
    <scope>NUCLEOTIDE SEQUENCE [LARGE SCALE GENOMIC DNA]</scope>
    <source>
        <strain evidence="2 3">DSM 11827</strain>
    </source>
</reference>
<proteinExistence type="predicted"/>
<dbReference type="Proteomes" id="UP000007148">
    <property type="component" value="Unassembled WGS sequence"/>
</dbReference>